<dbReference type="AlphaFoldDB" id="A0A848LA58"/>
<dbReference type="PROSITE" id="PS51257">
    <property type="entry name" value="PROKAR_LIPOPROTEIN"/>
    <property type="match status" value="1"/>
</dbReference>
<keyword evidence="1" id="KW-0732">Signal</keyword>
<comment type="caution">
    <text evidence="4">The sequence shown here is derived from an EMBL/GenBank/DDBJ whole genome shotgun (WGS) entry which is preliminary data.</text>
</comment>
<dbReference type="PANTHER" id="PTHR43037">
    <property type="entry name" value="UNNAMED PRODUCT-RELATED"/>
    <property type="match status" value="1"/>
</dbReference>
<evidence type="ECO:0000256" key="1">
    <source>
        <dbReference type="ARBA" id="ARBA00022729"/>
    </source>
</evidence>
<dbReference type="PANTHER" id="PTHR43037:SF5">
    <property type="entry name" value="FERULOYL ESTERASE"/>
    <property type="match status" value="1"/>
</dbReference>
<dbReference type="InterPro" id="IPR029058">
    <property type="entry name" value="AB_hydrolase_fold"/>
</dbReference>
<sequence length="258" mass="27185">MDTRSASFRRGRPSVVLGLLLALAGCGEPPIFVNEDLGSARLSVRPAAASAPSAAKGTLPLGTRGLLYVPEAYQSGHPAALVVLLHGSGQTAEAILPLLKAHADATGTVLLVPKSVDRSWDMVTQDRFGEDVRALDEALARVFREYSVDAERVTVSGFSDGASYALSLGLTNGDLFRRIAAFSPGGANASELNGRPAIFISHGTLDPVLPVDLGGRLLTETLREEGYSVEYREFEGKHTVPEDIARDGFAFLVGAAAP</sequence>
<evidence type="ECO:0000313" key="4">
    <source>
        <dbReference type="EMBL" id="NMO15467.1"/>
    </source>
</evidence>
<protein>
    <submittedName>
        <fullName evidence="4">Phospholipase</fullName>
    </submittedName>
</protein>
<dbReference type="Pfam" id="PF02230">
    <property type="entry name" value="Abhydrolase_2"/>
    <property type="match status" value="1"/>
</dbReference>
<keyword evidence="2" id="KW-0378">Hydrolase</keyword>
<proteinExistence type="predicted"/>
<dbReference type="Proteomes" id="UP000518300">
    <property type="component" value="Unassembled WGS sequence"/>
</dbReference>
<dbReference type="InterPro" id="IPR050955">
    <property type="entry name" value="Plant_Biomass_Hydrol_Est"/>
</dbReference>
<evidence type="ECO:0000256" key="2">
    <source>
        <dbReference type="ARBA" id="ARBA00022801"/>
    </source>
</evidence>
<evidence type="ECO:0000259" key="3">
    <source>
        <dbReference type="Pfam" id="PF02230"/>
    </source>
</evidence>
<dbReference type="RefSeq" id="WP_169344761.1">
    <property type="nucleotide sequence ID" value="NZ_JABBJJ010000040.1"/>
</dbReference>
<dbReference type="SUPFAM" id="SSF53474">
    <property type="entry name" value="alpha/beta-Hydrolases"/>
    <property type="match status" value="1"/>
</dbReference>
<accession>A0A848LA58</accession>
<dbReference type="GO" id="GO:0016787">
    <property type="term" value="F:hydrolase activity"/>
    <property type="evidence" value="ECO:0007669"/>
    <property type="project" value="UniProtKB-KW"/>
</dbReference>
<name>A0A848LA58_9BACT</name>
<dbReference type="InterPro" id="IPR003140">
    <property type="entry name" value="PLipase/COase/thioEstase"/>
</dbReference>
<organism evidence="4 5">
    <name type="scientific">Pyxidicoccus fallax</name>
    <dbReference type="NCBI Taxonomy" id="394095"/>
    <lineage>
        <taxon>Bacteria</taxon>
        <taxon>Pseudomonadati</taxon>
        <taxon>Myxococcota</taxon>
        <taxon>Myxococcia</taxon>
        <taxon>Myxococcales</taxon>
        <taxon>Cystobacterineae</taxon>
        <taxon>Myxococcaceae</taxon>
        <taxon>Pyxidicoccus</taxon>
    </lineage>
</organism>
<reference evidence="4 5" key="1">
    <citation type="submission" date="2020-04" db="EMBL/GenBank/DDBJ databases">
        <title>Draft genome of Pyxidicoccus fallax type strain.</title>
        <authorList>
            <person name="Whitworth D.E."/>
        </authorList>
    </citation>
    <scope>NUCLEOTIDE SEQUENCE [LARGE SCALE GENOMIC DNA]</scope>
    <source>
        <strain evidence="4 5">DSM 14698</strain>
    </source>
</reference>
<feature type="domain" description="Phospholipase/carboxylesterase/thioesterase" evidence="3">
    <location>
        <begin position="80"/>
        <end position="242"/>
    </location>
</feature>
<evidence type="ECO:0000313" key="5">
    <source>
        <dbReference type="Proteomes" id="UP000518300"/>
    </source>
</evidence>
<keyword evidence="5" id="KW-1185">Reference proteome</keyword>
<gene>
    <name evidence="4" type="ORF">HG543_11465</name>
</gene>
<dbReference type="EMBL" id="JABBJJ010000040">
    <property type="protein sequence ID" value="NMO15467.1"/>
    <property type="molecule type" value="Genomic_DNA"/>
</dbReference>
<dbReference type="Gene3D" id="3.40.50.1820">
    <property type="entry name" value="alpha/beta hydrolase"/>
    <property type="match status" value="1"/>
</dbReference>